<evidence type="ECO:0000259" key="1">
    <source>
        <dbReference type="PROSITE" id="PS51194"/>
    </source>
</evidence>
<sequence>MAEAKRLLALPFSEKDHVDVAIATNMISVGLDITRLGLMVVLGQPKTSAEYIQATSRVGRDVARPGLVVTVLNIHRPRDRSHYERFSCYHETFYRSVEATSVTPFSPRALDRGLAGTVVALARLGLPAMTAPLGAQEILKNRPALDFVIDSLVARAEKMLEDKADAEALRSRVRSRVMDLLDEWSKIAHDYHNDGIALQYQAEAGGAQPLLYTFLDPELKKKPMRHRKFRANRSMRDVEPSVNLWVKTFDNADVEEDGQ</sequence>
<dbReference type="RefSeq" id="WP_202920606.1">
    <property type="nucleotide sequence ID" value="NZ_CP036273.1"/>
</dbReference>
<accession>A0A517XM56</accession>
<dbReference type="EMBL" id="CP036273">
    <property type="protein sequence ID" value="QDU18590.1"/>
    <property type="molecule type" value="Genomic_DNA"/>
</dbReference>
<name>A0A517XM56_9BACT</name>
<evidence type="ECO:0000313" key="3">
    <source>
        <dbReference type="Proteomes" id="UP000319576"/>
    </source>
</evidence>
<dbReference type="Pfam" id="PF00271">
    <property type="entry name" value="Helicase_C"/>
    <property type="match status" value="1"/>
</dbReference>
<dbReference type="Gene3D" id="3.40.50.300">
    <property type="entry name" value="P-loop containing nucleotide triphosphate hydrolases"/>
    <property type="match status" value="1"/>
</dbReference>
<dbReference type="InterPro" id="IPR001650">
    <property type="entry name" value="Helicase_C-like"/>
</dbReference>
<feature type="domain" description="Helicase C-terminal" evidence="1">
    <location>
        <begin position="1"/>
        <end position="111"/>
    </location>
</feature>
<dbReference type="AlphaFoldDB" id="A0A517XM56"/>
<dbReference type="InterPro" id="IPR027417">
    <property type="entry name" value="P-loop_NTPase"/>
</dbReference>
<keyword evidence="3" id="KW-1185">Reference proteome</keyword>
<evidence type="ECO:0000313" key="2">
    <source>
        <dbReference type="EMBL" id="QDU18590.1"/>
    </source>
</evidence>
<organism evidence="2 3">
    <name type="scientific">Urbifossiella limnaea</name>
    <dbReference type="NCBI Taxonomy" id="2528023"/>
    <lineage>
        <taxon>Bacteria</taxon>
        <taxon>Pseudomonadati</taxon>
        <taxon>Planctomycetota</taxon>
        <taxon>Planctomycetia</taxon>
        <taxon>Gemmatales</taxon>
        <taxon>Gemmataceae</taxon>
        <taxon>Urbifossiella</taxon>
    </lineage>
</organism>
<dbReference type="CDD" id="cd18785">
    <property type="entry name" value="SF2_C"/>
    <property type="match status" value="1"/>
</dbReference>
<proteinExistence type="predicted"/>
<dbReference type="KEGG" id="uli:ETAA1_04830"/>
<dbReference type="Proteomes" id="UP000319576">
    <property type="component" value="Chromosome"/>
</dbReference>
<dbReference type="SUPFAM" id="SSF52540">
    <property type="entry name" value="P-loop containing nucleoside triphosphate hydrolases"/>
    <property type="match status" value="1"/>
</dbReference>
<gene>
    <name evidence="2" type="ORF">ETAA1_04830</name>
</gene>
<dbReference type="PROSITE" id="PS51194">
    <property type="entry name" value="HELICASE_CTER"/>
    <property type="match status" value="1"/>
</dbReference>
<protein>
    <recommendedName>
        <fullName evidence="1">Helicase C-terminal domain-containing protein</fullName>
    </recommendedName>
</protein>
<reference evidence="2 3" key="1">
    <citation type="submission" date="2019-02" db="EMBL/GenBank/DDBJ databases">
        <title>Deep-cultivation of Planctomycetes and their phenomic and genomic characterization uncovers novel biology.</title>
        <authorList>
            <person name="Wiegand S."/>
            <person name="Jogler M."/>
            <person name="Boedeker C."/>
            <person name="Pinto D."/>
            <person name="Vollmers J."/>
            <person name="Rivas-Marin E."/>
            <person name="Kohn T."/>
            <person name="Peeters S.H."/>
            <person name="Heuer A."/>
            <person name="Rast P."/>
            <person name="Oberbeckmann S."/>
            <person name="Bunk B."/>
            <person name="Jeske O."/>
            <person name="Meyerdierks A."/>
            <person name="Storesund J.E."/>
            <person name="Kallscheuer N."/>
            <person name="Luecker S."/>
            <person name="Lage O.M."/>
            <person name="Pohl T."/>
            <person name="Merkel B.J."/>
            <person name="Hornburger P."/>
            <person name="Mueller R.-W."/>
            <person name="Bruemmer F."/>
            <person name="Labrenz M."/>
            <person name="Spormann A.M."/>
            <person name="Op den Camp H."/>
            <person name="Overmann J."/>
            <person name="Amann R."/>
            <person name="Jetten M.S.M."/>
            <person name="Mascher T."/>
            <person name="Medema M.H."/>
            <person name="Devos D.P."/>
            <person name="Kaster A.-K."/>
            <person name="Ovreas L."/>
            <person name="Rohde M."/>
            <person name="Galperin M.Y."/>
            <person name="Jogler C."/>
        </authorList>
    </citation>
    <scope>NUCLEOTIDE SEQUENCE [LARGE SCALE GENOMIC DNA]</scope>
    <source>
        <strain evidence="2 3">ETA_A1</strain>
    </source>
</reference>